<evidence type="ECO:0000313" key="2">
    <source>
        <dbReference type="Proteomes" id="UP001057402"/>
    </source>
</evidence>
<keyword evidence="2" id="KW-1185">Reference proteome</keyword>
<dbReference type="Proteomes" id="UP001057402">
    <property type="component" value="Chromosome 2"/>
</dbReference>
<evidence type="ECO:0000313" key="1">
    <source>
        <dbReference type="EMBL" id="KAI4386192.1"/>
    </source>
</evidence>
<gene>
    <name evidence="1" type="ORF">MLD38_004147</name>
</gene>
<comment type="caution">
    <text evidence="1">The sequence shown here is derived from an EMBL/GenBank/DDBJ whole genome shotgun (WGS) entry which is preliminary data.</text>
</comment>
<sequence>MDRMSPMSKSKDKRSGKEPQKVVLKPSMPAAVGTGASASAYNPLLGRFHYLESVPPNLSSSPLNGNGRFRTMDEGDEQHGGSLGALVECDTASNNGSWSGDSEDQKEKGSNLSVRQDSAPVIDSDKREKIRQKNEKKHQRQKEKRAQDLQERCRSYLMSRKLELLAQQLLGMGFSHERSTMALIMNEGRVEESVVWLLEGSEDNSGSYREQDRCNLKIDISNELSLIASMESKYSCSKQEVERAVVSCEGDLDKAADILRMQKQESSLNQKRLETEDTLNRNAASYIPARQQLRLGSSPSTVQKGDDKDSNRTRVSANRSGHWEAGIKSGQHSRRFQPKLERATKPQQSIAHSEKQWASSAGGNSSNSYSLATPSPADVSKREPLFVAVGGEIKPLPLGSTREPVAVMQRPQPANQKQSSNPLVGSGWHPANSQLDIIKSSGLSAQLPPPTIRNTNPRGIASGSLRSQLNRQPQMGPVITPADSSGGSQTMGFSHQQFMPGDSLVGDVTATGQGNPSWQRTGVYPTLAAASSLGYFSGIGSSSPFGCTNPVNWTDGGNLLKLNYTDIDWSLETTSPRRGSLMLGLPSMMKDKATLHDPGVLEGSSSMVSASGAASAGDSGVPFTGFRDPEASSSLEPPGLDGREWTSPFEGWDLFSLPRQFVTSPSL</sequence>
<dbReference type="EMBL" id="CM042881">
    <property type="protein sequence ID" value="KAI4386192.1"/>
    <property type="molecule type" value="Genomic_DNA"/>
</dbReference>
<protein>
    <submittedName>
        <fullName evidence="1">Uncharacterized protein</fullName>
    </submittedName>
</protein>
<reference evidence="2" key="1">
    <citation type="journal article" date="2023" name="Front. Plant Sci.">
        <title>Chromosomal-level genome assembly of Melastoma candidum provides insights into trichome evolution.</title>
        <authorList>
            <person name="Zhong Y."/>
            <person name="Wu W."/>
            <person name="Sun C."/>
            <person name="Zou P."/>
            <person name="Liu Y."/>
            <person name="Dai S."/>
            <person name="Zhou R."/>
        </authorList>
    </citation>
    <scope>NUCLEOTIDE SEQUENCE [LARGE SCALE GENOMIC DNA]</scope>
</reference>
<organism evidence="1 2">
    <name type="scientific">Melastoma candidum</name>
    <dbReference type="NCBI Taxonomy" id="119954"/>
    <lineage>
        <taxon>Eukaryota</taxon>
        <taxon>Viridiplantae</taxon>
        <taxon>Streptophyta</taxon>
        <taxon>Embryophyta</taxon>
        <taxon>Tracheophyta</taxon>
        <taxon>Spermatophyta</taxon>
        <taxon>Magnoliopsida</taxon>
        <taxon>eudicotyledons</taxon>
        <taxon>Gunneridae</taxon>
        <taxon>Pentapetalae</taxon>
        <taxon>rosids</taxon>
        <taxon>malvids</taxon>
        <taxon>Myrtales</taxon>
        <taxon>Melastomataceae</taxon>
        <taxon>Melastomatoideae</taxon>
        <taxon>Melastomateae</taxon>
        <taxon>Melastoma</taxon>
    </lineage>
</organism>
<name>A0ACB9S645_9MYRT</name>
<proteinExistence type="predicted"/>
<accession>A0ACB9S645</accession>